<keyword evidence="1" id="KW-1133">Transmembrane helix</keyword>
<feature type="transmembrane region" description="Helical" evidence="1">
    <location>
        <begin position="36"/>
        <end position="54"/>
    </location>
</feature>
<name>A0A8J7FE88_9GAMM</name>
<dbReference type="PANTHER" id="PTHR22911:SF79">
    <property type="entry name" value="MOBA-LIKE NTP TRANSFERASE DOMAIN-CONTAINING PROTEIN"/>
    <property type="match status" value="1"/>
</dbReference>
<reference evidence="3" key="1">
    <citation type="submission" date="2020-10" db="EMBL/GenBank/DDBJ databases">
        <title>Bacterium isolated from coastal waters sediment.</title>
        <authorList>
            <person name="Chen R.-J."/>
            <person name="Lu D.-C."/>
            <person name="Zhu K.-L."/>
            <person name="Du Z.-J."/>
        </authorList>
    </citation>
    <scope>NUCLEOTIDE SEQUENCE</scope>
    <source>
        <strain evidence="3">N1Y112</strain>
    </source>
</reference>
<evidence type="ECO:0000313" key="3">
    <source>
        <dbReference type="EMBL" id="MBE9398064.1"/>
    </source>
</evidence>
<dbReference type="SUPFAM" id="SSF103481">
    <property type="entry name" value="Multidrug resistance efflux transporter EmrE"/>
    <property type="match status" value="2"/>
</dbReference>
<feature type="transmembrane region" description="Helical" evidence="1">
    <location>
        <begin position="66"/>
        <end position="84"/>
    </location>
</feature>
<feature type="transmembrane region" description="Helical" evidence="1">
    <location>
        <begin position="180"/>
        <end position="197"/>
    </location>
</feature>
<organism evidence="3 4">
    <name type="scientific">Pontibacterium sinense</name>
    <dbReference type="NCBI Taxonomy" id="2781979"/>
    <lineage>
        <taxon>Bacteria</taxon>
        <taxon>Pseudomonadati</taxon>
        <taxon>Pseudomonadota</taxon>
        <taxon>Gammaproteobacteria</taxon>
        <taxon>Oceanospirillales</taxon>
        <taxon>Oceanospirillaceae</taxon>
        <taxon>Pontibacterium</taxon>
    </lineage>
</organism>
<keyword evidence="4" id="KW-1185">Reference proteome</keyword>
<feature type="transmembrane region" description="Helical" evidence="1">
    <location>
        <begin position="264"/>
        <end position="282"/>
    </location>
</feature>
<feature type="transmembrane region" description="Helical" evidence="1">
    <location>
        <begin position="90"/>
        <end position="111"/>
    </location>
</feature>
<comment type="caution">
    <text evidence="3">The sequence shown here is derived from an EMBL/GenBank/DDBJ whole genome shotgun (WGS) entry which is preliminary data.</text>
</comment>
<dbReference type="GO" id="GO:0016020">
    <property type="term" value="C:membrane"/>
    <property type="evidence" value="ECO:0007669"/>
    <property type="project" value="InterPro"/>
</dbReference>
<protein>
    <submittedName>
        <fullName evidence="3">EamA family transporter</fullName>
    </submittedName>
</protein>
<feature type="transmembrane region" description="Helical" evidence="1">
    <location>
        <begin position="123"/>
        <end position="140"/>
    </location>
</feature>
<dbReference type="Proteomes" id="UP000640333">
    <property type="component" value="Unassembled WGS sequence"/>
</dbReference>
<feature type="domain" description="EamA" evidence="2">
    <location>
        <begin position="8"/>
        <end position="137"/>
    </location>
</feature>
<feature type="transmembrane region" description="Helical" evidence="1">
    <location>
        <begin position="209"/>
        <end position="231"/>
    </location>
</feature>
<dbReference type="InterPro" id="IPR000620">
    <property type="entry name" value="EamA_dom"/>
</dbReference>
<feature type="domain" description="EamA" evidence="2">
    <location>
        <begin position="150"/>
        <end position="281"/>
    </location>
</feature>
<feature type="transmembrane region" description="Helical" evidence="1">
    <location>
        <begin position="7"/>
        <end position="30"/>
    </location>
</feature>
<evidence type="ECO:0000313" key="4">
    <source>
        <dbReference type="Proteomes" id="UP000640333"/>
    </source>
</evidence>
<evidence type="ECO:0000256" key="1">
    <source>
        <dbReference type="SAM" id="Phobius"/>
    </source>
</evidence>
<keyword evidence="1" id="KW-0472">Membrane</keyword>
<sequence>MFYKSSLTAILMTIVSGVLMATSAVVFKWIEISAEIFIFFRMFIGAIFFALYLFIIRQPLRHKNGFPLSSCIAGACLAAVFILYMKSLSYLGMTVAIMFVYMGPLLATIAAHFIFQERLNQKTLALITTAFLGFLMIQDFSSGKILHLDTGITLGLGAAISYALFVIINRYPVSADEQNVRIFYQLLSGAIVCIPFTPDFSSNFSSEQWIGFIFTGFFPGCLAIFFAVSAIQRLETSVVNTLLYIEPVFVAVFGWLIFHEPLSLNQSIGTLIIITSSLLLVISKHKSKSHHRVKKSL</sequence>
<proteinExistence type="predicted"/>
<dbReference type="Pfam" id="PF00892">
    <property type="entry name" value="EamA"/>
    <property type="match status" value="2"/>
</dbReference>
<dbReference type="AlphaFoldDB" id="A0A8J7FE88"/>
<accession>A0A8J7FE88</accession>
<dbReference type="RefSeq" id="WP_193953702.1">
    <property type="nucleotide sequence ID" value="NZ_JADEYS010000012.1"/>
</dbReference>
<feature type="transmembrane region" description="Helical" evidence="1">
    <location>
        <begin position="238"/>
        <end position="258"/>
    </location>
</feature>
<dbReference type="Gene3D" id="1.10.3730.20">
    <property type="match status" value="1"/>
</dbReference>
<dbReference type="PANTHER" id="PTHR22911">
    <property type="entry name" value="ACYL-MALONYL CONDENSING ENZYME-RELATED"/>
    <property type="match status" value="1"/>
</dbReference>
<dbReference type="EMBL" id="JADEYS010000012">
    <property type="protein sequence ID" value="MBE9398064.1"/>
    <property type="molecule type" value="Genomic_DNA"/>
</dbReference>
<feature type="transmembrane region" description="Helical" evidence="1">
    <location>
        <begin position="146"/>
        <end position="168"/>
    </location>
</feature>
<evidence type="ECO:0000259" key="2">
    <source>
        <dbReference type="Pfam" id="PF00892"/>
    </source>
</evidence>
<keyword evidence="1" id="KW-0812">Transmembrane</keyword>
<gene>
    <name evidence="3" type="ORF">IOQ59_12420</name>
</gene>
<dbReference type="InterPro" id="IPR037185">
    <property type="entry name" value="EmrE-like"/>
</dbReference>